<dbReference type="STRING" id="180197.SAMN02982919_02701"/>
<reference evidence="2 3" key="1">
    <citation type="submission" date="2016-10" db="EMBL/GenBank/DDBJ databases">
        <authorList>
            <person name="de Groot N.N."/>
        </authorList>
    </citation>
    <scope>NUCLEOTIDE SEQUENCE [LARGE SCALE GENOMIC DNA]</scope>
    <source>
        <strain evidence="2 3">ATCC 35958</strain>
    </source>
</reference>
<protein>
    <submittedName>
        <fullName evidence="2">Uncharacterized protein</fullName>
    </submittedName>
</protein>
<keyword evidence="3" id="KW-1185">Reference proteome</keyword>
<dbReference type="Proteomes" id="UP000199766">
    <property type="component" value="Unassembled WGS sequence"/>
</dbReference>
<dbReference type="EMBL" id="FOGD01000011">
    <property type="protein sequence ID" value="SER61864.1"/>
    <property type="molecule type" value="Genomic_DNA"/>
</dbReference>
<evidence type="ECO:0000256" key="1">
    <source>
        <dbReference type="SAM" id="MobiDB-lite"/>
    </source>
</evidence>
<feature type="compositionally biased region" description="Low complexity" evidence="1">
    <location>
        <begin position="28"/>
        <end position="46"/>
    </location>
</feature>
<feature type="region of interest" description="Disordered" evidence="1">
    <location>
        <begin position="28"/>
        <end position="56"/>
    </location>
</feature>
<name>A0A1H9QN39_9BURK</name>
<evidence type="ECO:0000313" key="3">
    <source>
        <dbReference type="Proteomes" id="UP000199766"/>
    </source>
</evidence>
<dbReference type="RefSeq" id="WP_177172911.1">
    <property type="nucleotide sequence ID" value="NZ_FOGD01000011.1"/>
</dbReference>
<sequence>MTESTNPTPLQSQAEKIKADLSAMLLKAAQAGAKASSPASSTSDTALEPQSPPAAQ</sequence>
<gene>
    <name evidence="2" type="ORF">SAMN02982919_02701</name>
</gene>
<organism evidence="2 3">
    <name type="scientific">Giesbergeria anulus</name>
    <dbReference type="NCBI Taxonomy" id="180197"/>
    <lineage>
        <taxon>Bacteria</taxon>
        <taxon>Pseudomonadati</taxon>
        <taxon>Pseudomonadota</taxon>
        <taxon>Betaproteobacteria</taxon>
        <taxon>Burkholderiales</taxon>
        <taxon>Comamonadaceae</taxon>
        <taxon>Giesbergeria</taxon>
    </lineage>
</organism>
<accession>A0A1H9QN39</accession>
<evidence type="ECO:0000313" key="2">
    <source>
        <dbReference type="EMBL" id="SER61864.1"/>
    </source>
</evidence>
<dbReference type="AlphaFoldDB" id="A0A1H9QN39"/>
<proteinExistence type="predicted"/>